<name>A0A0D2R6R1_GOSRA</name>
<dbReference type="Gramene" id="KJB27579">
    <property type="protein sequence ID" value="KJB27579"/>
    <property type="gene ID" value="B456_005G000900"/>
</dbReference>
<evidence type="ECO:0000313" key="2">
    <source>
        <dbReference type="EMBL" id="KJB27579.1"/>
    </source>
</evidence>
<protein>
    <submittedName>
        <fullName evidence="2">Uncharacterized protein</fullName>
    </submittedName>
</protein>
<evidence type="ECO:0000313" key="3">
    <source>
        <dbReference type="Proteomes" id="UP000032304"/>
    </source>
</evidence>
<feature type="region of interest" description="Disordered" evidence="1">
    <location>
        <begin position="1"/>
        <end position="27"/>
    </location>
</feature>
<gene>
    <name evidence="2" type="ORF">B456_005G000900</name>
</gene>
<dbReference type="EMBL" id="CM001744">
    <property type="protein sequence ID" value="KJB27579.1"/>
    <property type="molecule type" value="Genomic_DNA"/>
</dbReference>
<evidence type="ECO:0000256" key="1">
    <source>
        <dbReference type="SAM" id="MobiDB-lite"/>
    </source>
</evidence>
<reference evidence="2 3" key="1">
    <citation type="journal article" date="2012" name="Nature">
        <title>Repeated polyploidization of Gossypium genomes and the evolution of spinnable cotton fibres.</title>
        <authorList>
            <person name="Paterson A.H."/>
            <person name="Wendel J.F."/>
            <person name="Gundlach H."/>
            <person name="Guo H."/>
            <person name="Jenkins J."/>
            <person name="Jin D."/>
            <person name="Llewellyn D."/>
            <person name="Showmaker K.C."/>
            <person name="Shu S."/>
            <person name="Udall J."/>
            <person name="Yoo M.J."/>
            <person name="Byers R."/>
            <person name="Chen W."/>
            <person name="Doron-Faigenboim A."/>
            <person name="Duke M.V."/>
            <person name="Gong L."/>
            <person name="Grimwood J."/>
            <person name="Grover C."/>
            <person name="Grupp K."/>
            <person name="Hu G."/>
            <person name="Lee T.H."/>
            <person name="Li J."/>
            <person name="Lin L."/>
            <person name="Liu T."/>
            <person name="Marler B.S."/>
            <person name="Page J.T."/>
            <person name="Roberts A.W."/>
            <person name="Romanel E."/>
            <person name="Sanders W.S."/>
            <person name="Szadkowski E."/>
            <person name="Tan X."/>
            <person name="Tang H."/>
            <person name="Xu C."/>
            <person name="Wang J."/>
            <person name="Wang Z."/>
            <person name="Zhang D."/>
            <person name="Zhang L."/>
            <person name="Ashrafi H."/>
            <person name="Bedon F."/>
            <person name="Bowers J.E."/>
            <person name="Brubaker C.L."/>
            <person name="Chee P.W."/>
            <person name="Das S."/>
            <person name="Gingle A.R."/>
            <person name="Haigler C.H."/>
            <person name="Harker D."/>
            <person name="Hoffmann L.V."/>
            <person name="Hovav R."/>
            <person name="Jones D.C."/>
            <person name="Lemke C."/>
            <person name="Mansoor S."/>
            <person name="ur Rahman M."/>
            <person name="Rainville L.N."/>
            <person name="Rambani A."/>
            <person name="Reddy U.K."/>
            <person name="Rong J.K."/>
            <person name="Saranga Y."/>
            <person name="Scheffler B.E."/>
            <person name="Scheffler J.A."/>
            <person name="Stelly D.M."/>
            <person name="Triplett B.A."/>
            <person name="Van Deynze A."/>
            <person name="Vaslin M.F."/>
            <person name="Waghmare V.N."/>
            <person name="Walford S.A."/>
            <person name="Wright R.J."/>
            <person name="Zaki E.A."/>
            <person name="Zhang T."/>
            <person name="Dennis E.S."/>
            <person name="Mayer K.F."/>
            <person name="Peterson D.G."/>
            <person name="Rokhsar D.S."/>
            <person name="Wang X."/>
            <person name="Schmutz J."/>
        </authorList>
    </citation>
    <scope>NUCLEOTIDE SEQUENCE [LARGE SCALE GENOMIC DNA]</scope>
</reference>
<keyword evidence="3" id="KW-1185">Reference proteome</keyword>
<dbReference type="Proteomes" id="UP000032304">
    <property type="component" value="Chromosome 5"/>
</dbReference>
<proteinExistence type="predicted"/>
<organism evidence="2 3">
    <name type="scientific">Gossypium raimondii</name>
    <name type="common">Peruvian cotton</name>
    <name type="synonym">Gossypium klotzschianum subsp. raimondii</name>
    <dbReference type="NCBI Taxonomy" id="29730"/>
    <lineage>
        <taxon>Eukaryota</taxon>
        <taxon>Viridiplantae</taxon>
        <taxon>Streptophyta</taxon>
        <taxon>Embryophyta</taxon>
        <taxon>Tracheophyta</taxon>
        <taxon>Spermatophyta</taxon>
        <taxon>Magnoliopsida</taxon>
        <taxon>eudicotyledons</taxon>
        <taxon>Gunneridae</taxon>
        <taxon>Pentapetalae</taxon>
        <taxon>rosids</taxon>
        <taxon>malvids</taxon>
        <taxon>Malvales</taxon>
        <taxon>Malvaceae</taxon>
        <taxon>Malvoideae</taxon>
        <taxon>Gossypium</taxon>
    </lineage>
</organism>
<feature type="region of interest" description="Disordered" evidence="1">
    <location>
        <begin position="63"/>
        <end position="108"/>
    </location>
</feature>
<accession>A0A0D2R6R1</accession>
<dbReference type="AlphaFoldDB" id="A0A0D2R6R1"/>
<sequence>MSTDTEQIKSIYGHNSDSPEEDDKEDHVNIDLAWESDEVEAISSLFQGRIPQNLYGMNRATAGLTINSHGRMERQETRDRKKNKQNSNKEEKEVMLSSISEDDHKINS</sequence>
<feature type="compositionally biased region" description="Basic and acidic residues" evidence="1">
    <location>
        <begin position="70"/>
        <end position="79"/>
    </location>
</feature>